<evidence type="ECO:0000259" key="1">
    <source>
        <dbReference type="Pfam" id="PF01979"/>
    </source>
</evidence>
<dbReference type="SUPFAM" id="SSF51556">
    <property type="entry name" value="Metallo-dependent hydrolases"/>
    <property type="match status" value="1"/>
</dbReference>
<dbReference type="SUPFAM" id="SSF51338">
    <property type="entry name" value="Composite domain of metallo-dependent hydrolases"/>
    <property type="match status" value="2"/>
</dbReference>
<feature type="domain" description="Amidohydrolase-related" evidence="1">
    <location>
        <begin position="54"/>
        <end position="398"/>
    </location>
</feature>
<dbReference type="EMBL" id="FNRQ01000003">
    <property type="protein sequence ID" value="SEA77454.1"/>
    <property type="molecule type" value="Genomic_DNA"/>
</dbReference>
<accession>A0A1H4DXE7</accession>
<name>A0A1H4DXE7_9BURK</name>
<evidence type="ECO:0000313" key="2">
    <source>
        <dbReference type="EMBL" id="SEA77454.1"/>
    </source>
</evidence>
<dbReference type="OrthoDB" id="9782972at2"/>
<dbReference type="Gene3D" id="3.20.20.140">
    <property type="entry name" value="Metal-dependent hydrolases"/>
    <property type="match status" value="1"/>
</dbReference>
<dbReference type="InterPro" id="IPR032466">
    <property type="entry name" value="Metal_Hydrolase"/>
</dbReference>
<dbReference type="PANTHER" id="PTHR43135:SF3">
    <property type="entry name" value="ALPHA-D-RIBOSE 1-METHYLPHOSPHONATE 5-TRIPHOSPHATE DIPHOSPHATASE"/>
    <property type="match status" value="1"/>
</dbReference>
<reference evidence="3" key="1">
    <citation type="submission" date="2016-10" db="EMBL/GenBank/DDBJ databases">
        <authorList>
            <person name="Varghese N."/>
            <person name="Submissions S."/>
        </authorList>
    </citation>
    <scope>NUCLEOTIDE SEQUENCE [LARGE SCALE GENOMIC DNA]</scope>
    <source>
        <strain evidence="3">LMG 24000</strain>
    </source>
</reference>
<dbReference type="PANTHER" id="PTHR43135">
    <property type="entry name" value="ALPHA-D-RIBOSE 1-METHYLPHOSPHONATE 5-TRIPHOSPHATE DIPHOSPHATASE"/>
    <property type="match status" value="1"/>
</dbReference>
<dbReference type="Gene3D" id="2.30.40.10">
    <property type="entry name" value="Urease, subunit C, domain 1"/>
    <property type="match status" value="1"/>
</dbReference>
<dbReference type="GO" id="GO:0016810">
    <property type="term" value="F:hydrolase activity, acting on carbon-nitrogen (but not peptide) bonds"/>
    <property type="evidence" value="ECO:0007669"/>
    <property type="project" value="InterPro"/>
</dbReference>
<dbReference type="InterPro" id="IPR051781">
    <property type="entry name" value="Metallo-dep_Hydrolase"/>
</dbReference>
<dbReference type="STRING" id="83784.SAMN05192564_10310"/>
<dbReference type="InterPro" id="IPR006680">
    <property type="entry name" value="Amidohydro-rel"/>
</dbReference>
<dbReference type="InterPro" id="IPR011059">
    <property type="entry name" value="Metal-dep_hydrolase_composite"/>
</dbReference>
<organism evidence="2 3">
    <name type="scientific">Paraburkholderia sartisoli</name>
    <dbReference type="NCBI Taxonomy" id="83784"/>
    <lineage>
        <taxon>Bacteria</taxon>
        <taxon>Pseudomonadati</taxon>
        <taxon>Pseudomonadota</taxon>
        <taxon>Betaproteobacteria</taxon>
        <taxon>Burkholderiales</taxon>
        <taxon>Burkholderiaceae</taxon>
        <taxon>Paraburkholderia</taxon>
    </lineage>
</organism>
<evidence type="ECO:0000313" key="3">
    <source>
        <dbReference type="Proteomes" id="UP000198638"/>
    </source>
</evidence>
<gene>
    <name evidence="2" type="ORF">SAMN05192564_10310</name>
</gene>
<dbReference type="AlphaFoldDB" id="A0A1H4DXE7"/>
<keyword evidence="3" id="KW-1185">Reference proteome</keyword>
<dbReference type="RefSeq" id="WP_090532930.1">
    <property type="nucleotide sequence ID" value="NZ_FNRQ01000003.1"/>
</dbReference>
<sequence length="415" mass="44551">MKRILLENCALLDPGCGELKEGYNVFVEGGIVREVSDRPIKTSADVVIDVAGKTLMPGLIDLHVHVTASQFNVPAQVNMPNVFVTLRTVPILQGMLQRGFTSVRDAAGAEFALADAVEKGLVEGPRLFVSGHALSQTGGHGDMRMRSDFLASSELCACGFRVGSFTRVVDGVDAVRKAVREELQMGAHQIKIMASGGVASPTDPVDALGYSLDEIRAAVDEATARNTYVMAHAYTPKAIRRAVECGVRTIEHGNLVDREAAAVMREHGAYAVPTLVTYEALVGEGASLGLLPQSVEKAKYVRNAGIESLQIWKNAGVKIGFGTDLLGESHRLQSDEFRIRAEVLSASEIIASATTTAAEILNMEGRLGVIAEGAIADMLVVDGNPLRDLNCLLGQGERLDLIMKDGRLYKNRLDR</sequence>
<protein>
    <submittedName>
        <fullName evidence="2">Imidazolonepropionase</fullName>
    </submittedName>
</protein>
<dbReference type="Pfam" id="PF01979">
    <property type="entry name" value="Amidohydro_1"/>
    <property type="match status" value="1"/>
</dbReference>
<dbReference type="InterPro" id="IPR057744">
    <property type="entry name" value="OTAase-like"/>
</dbReference>
<proteinExistence type="predicted"/>
<dbReference type="Proteomes" id="UP000198638">
    <property type="component" value="Unassembled WGS sequence"/>
</dbReference>
<dbReference type="CDD" id="cd01299">
    <property type="entry name" value="Met_dep_hydrolase_A"/>
    <property type="match status" value="1"/>
</dbReference>